<keyword evidence="1" id="KW-0789">Thiol protease inhibitor</keyword>
<sequence length="106" mass="12173">MIETIDAGKKKLYEAKVWIKPWLNFKELQEFKHVEDANAPIFTSSDLGVQVHDPALQDAASHVVDDLAKFNMLLKVKRGSNEEKFKVEVHKNNKGSFHLNQMESHN</sequence>
<keyword evidence="1" id="KW-0646">Protease inhibitor</keyword>
<dbReference type="PANTHER" id="PTHR11413:SF103">
    <property type="entry name" value="CYSTEINE PROTEINASE INHIBITOR 12"/>
    <property type="match status" value="1"/>
</dbReference>
<evidence type="ECO:0000313" key="3">
    <source>
        <dbReference type="Proteomes" id="UP001159364"/>
    </source>
</evidence>
<dbReference type="InterPro" id="IPR027214">
    <property type="entry name" value="Cystatin"/>
</dbReference>
<keyword evidence="3" id="KW-1185">Reference proteome</keyword>
<organism evidence="2 3">
    <name type="scientific">Erythroxylum novogranatense</name>
    <dbReference type="NCBI Taxonomy" id="1862640"/>
    <lineage>
        <taxon>Eukaryota</taxon>
        <taxon>Viridiplantae</taxon>
        <taxon>Streptophyta</taxon>
        <taxon>Embryophyta</taxon>
        <taxon>Tracheophyta</taxon>
        <taxon>Spermatophyta</taxon>
        <taxon>Magnoliopsida</taxon>
        <taxon>eudicotyledons</taxon>
        <taxon>Gunneridae</taxon>
        <taxon>Pentapetalae</taxon>
        <taxon>rosids</taxon>
        <taxon>fabids</taxon>
        <taxon>Malpighiales</taxon>
        <taxon>Erythroxylaceae</taxon>
        <taxon>Erythroxylum</taxon>
    </lineage>
</organism>
<reference evidence="2 3" key="1">
    <citation type="submission" date="2021-09" db="EMBL/GenBank/DDBJ databases">
        <title>Genomic insights and catalytic innovation underlie evolution of tropane alkaloids biosynthesis.</title>
        <authorList>
            <person name="Wang Y.-J."/>
            <person name="Tian T."/>
            <person name="Huang J.-P."/>
            <person name="Huang S.-X."/>
        </authorList>
    </citation>
    <scope>NUCLEOTIDE SEQUENCE [LARGE SCALE GENOMIC DNA]</scope>
    <source>
        <strain evidence="2">KIB-2018</strain>
        <tissue evidence="2">Leaf</tissue>
    </source>
</reference>
<dbReference type="InterPro" id="IPR046350">
    <property type="entry name" value="Cystatin_sf"/>
</dbReference>
<dbReference type="GO" id="GO:0004869">
    <property type="term" value="F:cysteine-type endopeptidase inhibitor activity"/>
    <property type="evidence" value="ECO:0007669"/>
    <property type="project" value="UniProtKB-KW"/>
</dbReference>
<evidence type="ECO:0000256" key="1">
    <source>
        <dbReference type="RuleBase" id="RU362130"/>
    </source>
</evidence>
<evidence type="ECO:0000313" key="2">
    <source>
        <dbReference type="EMBL" id="KAJ8761583.1"/>
    </source>
</evidence>
<comment type="caution">
    <text evidence="2">The sequence shown here is derived from an EMBL/GenBank/DDBJ whole genome shotgun (WGS) entry which is preliminary data.</text>
</comment>
<dbReference type="SUPFAM" id="SSF54403">
    <property type="entry name" value="Cystatin/monellin"/>
    <property type="match status" value="1"/>
</dbReference>
<accession>A0AAV8T5S7</accession>
<gene>
    <name evidence="2" type="ORF">K2173_004359</name>
</gene>
<proteinExistence type="inferred from homology"/>
<dbReference type="EMBL" id="JAIWQS010000006">
    <property type="protein sequence ID" value="KAJ8761583.1"/>
    <property type="molecule type" value="Genomic_DNA"/>
</dbReference>
<dbReference type="Proteomes" id="UP001159364">
    <property type="component" value="Linkage Group LG06"/>
</dbReference>
<comment type="similarity">
    <text evidence="1">Belongs to the cystatin family. Phytocystatin subfamily.</text>
</comment>
<protein>
    <recommendedName>
        <fullName evidence="1">Cysteine proteinase inhibitor</fullName>
    </recommendedName>
</protein>
<name>A0AAV8T5S7_9ROSI</name>
<dbReference type="Gene3D" id="3.10.450.10">
    <property type="match status" value="1"/>
</dbReference>
<dbReference type="PANTHER" id="PTHR11413">
    <property type="entry name" value="CYSTATIN FAMILY MEMBER"/>
    <property type="match status" value="1"/>
</dbReference>
<dbReference type="AlphaFoldDB" id="A0AAV8T5S7"/>